<evidence type="ECO:0000313" key="2">
    <source>
        <dbReference type="Proteomes" id="UP000471705"/>
    </source>
</evidence>
<gene>
    <name evidence="1" type="ORF">GR257_32925</name>
</gene>
<protein>
    <recommendedName>
        <fullName evidence="3">DUF1273 family protein</fullName>
    </recommendedName>
</protein>
<evidence type="ECO:0000313" key="1">
    <source>
        <dbReference type="EMBL" id="NEK19572.1"/>
    </source>
</evidence>
<dbReference type="SUPFAM" id="SSF102405">
    <property type="entry name" value="MCP/YpsA-like"/>
    <property type="match status" value="1"/>
</dbReference>
<dbReference type="RefSeq" id="WP_164049649.1">
    <property type="nucleotide sequence ID" value="NZ_WUFV01000030.1"/>
</dbReference>
<dbReference type="Proteomes" id="UP000471705">
    <property type="component" value="Unassembled WGS sequence"/>
</dbReference>
<comment type="caution">
    <text evidence="1">The sequence shown here is derived from an EMBL/GenBank/DDBJ whole genome shotgun (WGS) entry which is preliminary data.</text>
</comment>
<dbReference type="Gene3D" id="3.40.50.450">
    <property type="match status" value="1"/>
</dbReference>
<organism evidence="1 2">
    <name type="scientific">Rhizobium leguminosarum</name>
    <dbReference type="NCBI Taxonomy" id="384"/>
    <lineage>
        <taxon>Bacteria</taxon>
        <taxon>Pseudomonadati</taxon>
        <taxon>Pseudomonadota</taxon>
        <taxon>Alphaproteobacteria</taxon>
        <taxon>Hyphomicrobiales</taxon>
        <taxon>Rhizobiaceae</taxon>
        <taxon>Rhizobium/Agrobacterium group</taxon>
        <taxon>Rhizobium</taxon>
    </lineage>
</organism>
<evidence type="ECO:0008006" key="3">
    <source>
        <dbReference type="Google" id="ProtNLM"/>
    </source>
</evidence>
<name>A0A7K3VRU7_RHILE</name>
<sequence length="159" mass="17772">MIVGITGHQSREGIDWRWVRSKIRDELKMLGHIEEGLSSLAEGADQVFAECILARGAPLRAVIPTDNYLKYFRGRSRAIYLKLVDRARIDKIEGALGSEEDAFLKAGRYIVDHSDVIIAVWDQQPAQGKGGTADVVAYAQQRERNVRLINPIDKTVGKI</sequence>
<dbReference type="EMBL" id="WUFV01000030">
    <property type="protein sequence ID" value="NEK19572.1"/>
    <property type="molecule type" value="Genomic_DNA"/>
</dbReference>
<proteinExistence type="predicted"/>
<dbReference type="AlphaFoldDB" id="A0A7K3VRU7"/>
<reference evidence="1 2" key="1">
    <citation type="submission" date="2019-12" db="EMBL/GenBank/DDBJ databases">
        <title>Rhizobium genotypes associated with high levels of biological nitrogen fixation by grain legumes in a temperate-maritime cropping system.</title>
        <authorList>
            <person name="Maluk M."/>
            <person name="Francesc Ferrando Molina F."/>
            <person name="Lopez Del Egido L."/>
            <person name="Lafos M."/>
            <person name="Langarica-Fuentes A."/>
            <person name="Gebre Yohannes G."/>
            <person name="Young M.W."/>
            <person name="Martin P."/>
            <person name="Gantlett R."/>
            <person name="Kenicer G."/>
            <person name="Hawes C."/>
            <person name="Begg G.S."/>
            <person name="Quilliam R.S."/>
            <person name="Squire G.R."/>
            <person name="Poole P.S."/>
            <person name="Young P.W."/>
            <person name="Iannetta P.M."/>
            <person name="James E.K."/>
        </authorList>
    </citation>
    <scope>NUCLEOTIDE SEQUENCE [LARGE SCALE GENOMIC DNA]</scope>
    <source>
        <strain evidence="1 2">JHI54</strain>
    </source>
</reference>
<accession>A0A7K3VRU7</accession>